<dbReference type="Gene3D" id="1.10.540.10">
    <property type="entry name" value="Acyl-CoA dehydrogenase/oxidase, N-terminal domain"/>
    <property type="match status" value="1"/>
</dbReference>
<keyword evidence="3" id="KW-0285">Flavoprotein</keyword>
<dbReference type="SUPFAM" id="SSF56645">
    <property type="entry name" value="Acyl-CoA dehydrogenase NM domain-like"/>
    <property type="match status" value="1"/>
</dbReference>
<evidence type="ECO:0000259" key="6">
    <source>
        <dbReference type="Pfam" id="PF00441"/>
    </source>
</evidence>
<dbReference type="AlphaFoldDB" id="A0A3B0V3F4"/>
<dbReference type="Pfam" id="PF02770">
    <property type="entry name" value="Acyl-CoA_dh_M"/>
    <property type="match status" value="1"/>
</dbReference>
<dbReference type="PROSITE" id="PS00072">
    <property type="entry name" value="ACYL_COA_DH_1"/>
    <property type="match status" value="1"/>
</dbReference>
<evidence type="ECO:0000313" key="9">
    <source>
        <dbReference type="EMBL" id="VAW31399.1"/>
    </source>
</evidence>
<dbReference type="Gene3D" id="1.20.140.10">
    <property type="entry name" value="Butyryl-CoA Dehydrogenase, subunit A, domain 3"/>
    <property type="match status" value="1"/>
</dbReference>
<dbReference type="InterPro" id="IPR009100">
    <property type="entry name" value="AcylCoA_DH/oxidase_NM_dom_sf"/>
</dbReference>
<dbReference type="GO" id="GO:0050660">
    <property type="term" value="F:flavin adenine dinucleotide binding"/>
    <property type="evidence" value="ECO:0007669"/>
    <property type="project" value="InterPro"/>
</dbReference>
<dbReference type="InterPro" id="IPR006091">
    <property type="entry name" value="Acyl-CoA_Oxase/DH_mid-dom"/>
</dbReference>
<protein>
    <submittedName>
        <fullName evidence="9">Acyl-CoA dehydrogenase, short-chain specific</fullName>
        <ecNumber evidence="9">1.3.8.1</ecNumber>
    </submittedName>
</protein>
<evidence type="ECO:0000256" key="3">
    <source>
        <dbReference type="ARBA" id="ARBA00022630"/>
    </source>
</evidence>
<dbReference type="EMBL" id="UOEU01000214">
    <property type="protein sequence ID" value="VAW31399.1"/>
    <property type="molecule type" value="Genomic_DNA"/>
</dbReference>
<sequence>MNNGTVNFSLNEEQTMIQQLARDFARNEMAPAAEHYDQTHEYPWPIIKKAQELGFTTLNVPEAYGGLGLSLFEECMVAEELAWGCSGMSTAMGVNGLAILPILIAGNEAQKQDYCGRMADGQLASYCLTEPEAGSDVAGIKTTARKAGDHYIMNGSKTFITGATVANFFTVFAYTDIEQRYNGMSCFIVDRDWEGVTVGKPFNKMGQHASDTAEVIFDNVKVPATHLLSEEGKGFLIAMKVFDRSRPPTSAGAVGIAQRALDESIRYAKERVVKGRPIWKHQVIGHMIADMAIEVEAARLLVWKSAWAVDAGVSNTLYSAFGKAYAADKAMKIATDAVQVFGGYGYMSEYPVEKLMRDAKIYQIYEGTSQIQREIIVRELFRK</sequence>
<dbReference type="Pfam" id="PF00441">
    <property type="entry name" value="Acyl-CoA_dh_1"/>
    <property type="match status" value="1"/>
</dbReference>
<dbReference type="PANTHER" id="PTHR43884">
    <property type="entry name" value="ACYL-COA DEHYDROGENASE"/>
    <property type="match status" value="1"/>
</dbReference>
<dbReference type="Pfam" id="PF02771">
    <property type="entry name" value="Acyl-CoA_dh_N"/>
    <property type="match status" value="1"/>
</dbReference>
<dbReference type="FunFam" id="1.10.540.10:FF:000002">
    <property type="entry name" value="Acyl-CoA dehydrogenase FadE19"/>
    <property type="match status" value="1"/>
</dbReference>
<dbReference type="InterPro" id="IPR013786">
    <property type="entry name" value="AcylCoA_DH/ox_N"/>
</dbReference>
<evidence type="ECO:0000256" key="2">
    <source>
        <dbReference type="ARBA" id="ARBA00009347"/>
    </source>
</evidence>
<feature type="domain" description="Acyl-CoA dehydrogenase/oxidase N-terminal" evidence="8">
    <location>
        <begin position="11"/>
        <end position="122"/>
    </location>
</feature>
<dbReference type="EC" id="1.3.8.1" evidence="9"/>
<dbReference type="PIRSF" id="PIRSF016578">
    <property type="entry name" value="HsaA"/>
    <property type="match status" value="1"/>
</dbReference>
<dbReference type="Gene3D" id="2.40.110.10">
    <property type="entry name" value="Butyryl-CoA Dehydrogenase, subunit A, domain 2"/>
    <property type="match status" value="1"/>
</dbReference>
<dbReference type="InterPro" id="IPR006089">
    <property type="entry name" value="Acyl-CoA_DH_CS"/>
</dbReference>
<dbReference type="InterPro" id="IPR046373">
    <property type="entry name" value="Acyl-CoA_Oxase/DH_mid-dom_sf"/>
</dbReference>
<reference evidence="9" key="1">
    <citation type="submission" date="2018-06" db="EMBL/GenBank/DDBJ databases">
        <authorList>
            <person name="Zhirakovskaya E."/>
        </authorList>
    </citation>
    <scope>NUCLEOTIDE SEQUENCE</scope>
</reference>
<dbReference type="GO" id="GO:0016937">
    <property type="term" value="F:short-chain fatty acyl-CoA dehydrogenase activity"/>
    <property type="evidence" value="ECO:0007669"/>
    <property type="project" value="UniProtKB-EC"/>
</dbReference>
<proteinExistence type="inferred from homology"/>
<evidence type="ECO:0000256" key="5">
    <source>
        <dbReference type="ARBA" id="ARBA00023002"/>
    </source>
</evidence>
<evidence type="ECO:0000256" key="1">
    <source>
        <dbReference type="ARBA" id="ARBA00001974"/>
    </source>
</evidence>
<feature type="domain" description="Acyl-CoA dehydrogenase/oxidase C-terminal" evidence="6">
    <location>
        <begin position="232"/>
        <end position="380"/>
    </location>
</feature>
<name>A0A3B0V3F4_9ZZZZ</name>
<dbReference type="FunFam" id="1.20.140.10:FF:000011">
    <property type="entry name" value="Medium-chain specific acyl-CoA dehydrogenase, mitochondrial"/>
    <property type="match status" value="1"/>
</dbReference>
<dbReference type="InterPro" id="IPR036250">
    <property type="entry name" value="AcylCo_DH-like_C"/>
</dbReference>
<comment type="cofactor">
    <cofactor evidence="1">
        <name>FAD</name>
        <dbReference type="ChEBI" id="CHEBI:57692"/>
    </cofactor>
</comment>
<gene>
    <name evidence="9" type="ORF">MNBD_CHLOROFLEXI01-4400</name>
</gene>
<accession>A0A3B0V3F4</accession>
<evidence type="ECO:0000256" key="4">
    <source>
        <dbReference type="ARBA" id="ARBA00022827"/>
    </source>
</evidence>
<dbReference type="PANTHER" id="PTHR43884:SF12">
    <property type="entry name" value="ISOVALERYL-COA DEHYDROGENASE, MITOCHONDRIAL-RELATED"/>
    <property type="match status" value="1"/>
</dbReference>
<dbReference type="FunFam" id="2.40.110.10:FF:000001">
    <property type="entry name" value="Acyl-CoA dehydrogenase, mitochondrial"/>
    <property type="match status" value="1"/>
</dbReference>
<dbReference type="SUPFAM" id="SSF47203">
    <property type="entry name" value="Acyl-CoA dehydrogenase C-terminal domain-like"/>
    <property type="match status" value="1"/>
</dbReference>
<keyword evidence="4" id="KW-0274">FAD</keyword>
<evidence type="ECO:0000259" key="7">
    <source>
        <dbReference type="Pfam" id="PF02770"/>
    </source>
</evidence>
<comment type="similarity">
    <text evidence="2">Belongs to the acyl-CoA dehydrogenase family.</text>
</comment>
<dbReference type="InterPro" id="IPR037069">
    <property type="entry name" value="AcylCoA_DH/ox_N_sf"/>
</dbReference>
<organism evidence="9">
    <name type="scientific">hydrothermal vent metagenome</name>
    <dbReference type="NCBI Taxonomy" id="652676"/>
    <lineage>
        <taxon>unclassified sequences</taxon>
        <taxon>metagenomes</taxon>
        <taxon>ecological metagenomes</taxon>
    </lineage>
</organism>
<feature type="domain" description="Acyl-CoA oxidase/dehydrogenase middle" evidence="7">
    <location>
        <begin position="126"/>
        <end position="220"/>
    </location>
</feature>
<keyword evidence="5 9" id="KW-0560">Oxidoreductase</keyword>
<dbReference type="InterPro" id="IPR009075">
    <property type="entry name" value="AcylCo_DH/oxidase_C"/>
</dbReference>
<dbReference type="PROSITE" id="PS00073">
    <property type="entry name" value="ACYL_COA_DH_2"/>
    <property type="match status" value="1"/>
</dbReference>
<evidence type="ECO:0000259" key="8">
    <source>
        <dbReference type="Pfam" id="PF02771"/>
    </source>
</evidence>